<evidence type="ECO:0000313" key="1">
    <source>
        <dbReference type="EMBL" id="ETN73117.1"/>
    </source>
</evidence>
<reference evidence="2" key="1">
    <citation type="journal article" date="2014" name="Nat. Genet.">
        <title>Genome of the human hookworm Necator americanus.</title>
        <authorList>
            <person name="Tang Y.T."/>
            <person name="Gao X."/>
            <person name="Rosa B.A."/>
            <person name="Abubucker S."/>
            <person name="Hallsworth-Pepin K."/>
            <person name="Martin J."/>
            <person name="Tyagi R."/>
            <person name="Heizer E."/>
            <person name="Zhang X."/>
            <person name="Bhonagiri-Palsikar V."/>
            <person name="Minx P."/>
            <person name="Warren W.C."/>
            <person name="Wang Q."/>
            <person name="Zhan B."/>
            <person name="Hotez P.J."/>
            <person name="Sternberg P.W."/>
            <person name="Dougall A."/>
            <person name="Gaze S.T."/>
            <person name="Mulvenna J."/>
            <person name="Sotillo J."/>
            <person name="Ranganathan S."/>
            <person name="Rabelo E.M."/>
            <person name="Wilson R.K."/>
            <person name="Felgner P.L."/>
            <person name="Bethony J."/>
            <person name="Hawdon J.M."/>
            <person name="Gasser R.B."/>
            <person name="Loukas A."/>
            <person name="Mitreva M."/>
        </authorList>
    </citation>
    <scope>NUCLEOTIDE SEQUENCE [LARGE SCALE GENOMIC DNA]</scope>
</reference>
<sequence>LIANYEVLQSGMSTINVPDVFPIVPLLAINRYPLFPGFIKKVDIVKDDALKQVIRSRVALKQPYVGVFVKQDDEISCDILTII</sequence>
<dbReference type="Proteomes" id="UP000053676">
    <property type="component" value="Unassembled WGS sequence"/>
</dbReference>
<keyword evidence="2" id="KW-1185">Reference proteome</keyword>
<feature type="non-terminal residue" evidence="1">
    <location>
        <position position="1"/>
    </location>
</feature>
<protein>
    <recommendedName>
        <fullName evidence="3">Lon N-terminal domain-containing protein</fullName>
    </recommendedName>
</protein>
<proteinExistence type="predicted"/>
<organism evidence="1 2">
    <name type="scientific">Necator americanus</name>
    <name type="common">Human hookworm</name>
    <dbReference type="NCBI Taxonomy" id="51031"/>
    <lineage>
        <taxon>Eukaryota</taxon>
        <taxon>Metazoa</taxon>
        <taxon>Ecdysozoa</taxon>
        <taxon>Nematoda</taxon>
        <taxon>Chromadorea</taxon>
        <taxon>Rhabditida</taxon>
        <taxon>Rhabditina</taxon>
        <taxon>Rhabditomorpha</taxon>
        <taxon>Strongyloidea</taxon>
        <taxon>Ancylostomatidae</taxon>
        <taxon>Bunostominae</taxon>
        <taxon>Necator</taxon>
    </lineage>
</organism>
<name>W2SWP2_NECAM</name>
<dbReference type="AlphaFoldDB" id="W2SWP2"/>
<dbReference type="OrthoDB" id="2411602at2759"/>
<evidence type="ECO:0008006" key="3">
    <source>
        <dbReference type="Google" id="ProtNLM"/>
    </source>
</evidence>
<gene>
    <name evidence="1" type="ORF">NECAME_18515</name>
</gene>
<evidence type="ECO:0000313" key="2">
    <source>
        <dbReference type="Proteomes" id="UP000053676"/>
    </source>
</evidence>
<dbReference type="EMBL" id="KI661914">
    <property type="protein sequence ID" value="ETN73117.1"/>
    <property type="molecule type" value="Genomic_DNA"/>
</dbReference>
<dbReference type="KEGG" id="nai:NECAME_18515"/>
<accession>W2SWP2</accession>
<dbReference type="STRING" id="51031.W2SWP2"/>